<protein>
    <submittedName>
        <fullName evidence="3">DUF4136 domain-containing protein</fullName>
    </submittedName>
</protein>
<dbReference type="PROSITE" id="PS51257">
    <property type="entry name" value="PROKAR_LIPOPROTEIN"/>
    <property type="match status" value="1"/>
</dbReference>
<gene>
    <name evidence="3" type="ORF">E2F46_12420</name>
</gene>
<proteinExistence type="predicted"/>
<sequence>MYTPSRIVAWFAAACAAVLLAGCATGPRITTEADPEADFARYRTFAFYSPLAIERDGYTSAMSERMKAAARTQMESRGYVYSESSPDLWVNINAYTQRRTEVSSMPTVDYAYYYSYRANRYFAVPYWRDRTDVYRYTEGTMNVDLVDAARNRLVWEGIAVGRVTNTRDVAARDARIDSTMADIFAQYPYRAGMVPPAR</sequence>
<dbReference type="AlphaFoldDB" id="A0A4R5TK79"/>
<dbReference type="RefSeq" id="WP_133322518.1">
    <property type="nucleotide sequence ID" value="NZ_SMTF01000011.1"/>
</dbReference>
<dbReference type="Proteomes" id="UP000294796">
    <property type="component" value="Unassembled WGS sequence"/>
</dbReference>
<accession>A0A4R5TK79</accession>
<organism evidence="3 4">
    <name type="scientific">Luteimonas aestuarii</name>
    <dbReference type="NCBI Taxonomy" id="453837"/>
    <lineage>
        <taxon>Bacteria</taxon>
        <taxon>Pseudomonadati</taxon>
        <taxon>Pseudomonadota</taxon>
        <taxon>Gammaproteobacteria</taxon>
        <taxon>Lysobacterales</taxon>
        <taxon>Lysobacteraceae</taxon>
        <taxon>Luteimonas</taxon>
    </lineage>
</organism>
<dbReference type="Pfam" id="PF13590">
    <property type="entry name" value="DUF4136"/>
    <property type="match status" value="1"/>
</dbReference>
<dbReference type="OrthoDB" id="118896at2"/>
<feature type="chain" id="PRO_5020358247" evidence="1">
    <location>
        <begin position="22"/>
        <end position="198"/>
    </location>
</feature>
<feature type="signal peptide" evidence="1">
    <location>
        <begin position="1"/>
        <end position="21"/>
    </location>
</feature>
<evidence type="ECO:0000313" key="3">
    <source>
        <dbReference type="EMBL" id="TDK22949.1"/>
    </source>
</evidence>
<name>A0A4R5TK79_9GAMM</name>
<dbReference type="Gene3D" id="3.30.160.670">
    <property type="match status" value="1"/>
</dbReference>
<evidence type="ECO:0000313" key="4">
    <source>
        <dbReference type="Proteomes" id="UP000294796"/>
    </source>
</evidence>
<dbReference type="InterPro" id="IPR025411">
    <property type="entry name" value="DUF4136"/>
</dbReference>
<reference evidence="3 4" key="1">
    <citation type="submission" date="2019-03" db="EMBL/GenBank/DDBJ databases">
        <title>Luteimonas zhaokaii sp.nov., isolated from the rectal contents of Plateau pika in Yushu, Qinghai Province, China.</title>
        <authorList>
            <person name="Zhang G."/>
        </authorList>
    </citation>
    <scope>NUCLEOTIDE SEQUENCE [LARGE SCALE GENOMIC DNA]</scope>
    <source>
        <strain evidence="3 4">B9</strain>
    </source>
</reference>
<feature type="domain" description="DUF4136" evidence="2">
    <location>
        <begin position="31"/>
        <end position="189"/>
    </location>
</feature>
<keyword evidence="1" id="KW-0732">Signal</keyword>
<evidence type="ECO:0000256" key="1">
    <source>
        <dbReference type="SAM" id="SignalP"/>
    </source>
</evidence>
<comment type="caution">
    <text evidence="3">The sequence shown here is derived from an EMBL/GenBank/DDBJ whole genome shotgun (WGS) entry which is preliminary data.</text>
</comment>
<dbReference type="EMBL" id="SMTF01000011">
    <property type="protein sequence ID" value="TDK22949.1"/>
    <property type="molecule type" value="Genomic_DNA"/>
</dbReference>
<keyword evidence="4" id="KW-1185">Reference proteome</keyword>
<evidence type="ECO:0000259" key="2">
    <source>
        <dbReference type="Pfam" id="PF13590"/>
    </source>
</evidence>